<organism evidence="7 8">
    <name type="scientific">Parnassius mnemosyne</name>
    <name type="common">clouded apollo</name>
    <dbReference type="NCBI Taxonomy" id="213953"/>
    <lineage>
        <taxon>Eukaryota</taxon>
        <taxon>Metazoa</taxon>
        <taxon>Ecdysozoa</taxon>
        <taxon>Arthropoda</taxon>
        <taxon>Hexapoda</taxon>
        <taxon>Insecta</taxon>
        <taxon>Pterygota</taxon>
        <taxon>Neoptera</taxon>
        <taxon>Endopterygota</taxon>
        <taxon>Lepidoptera</taxon>
        <taxon>Glossata</taxon>
        <taxon>Ditrysia</taxon>
        <taxon>Papilionoidea</taxon>
        <taxon>Papilionidae</taxon>
        <taxon>Parnassiinae</taxon>
        <taxon>Parnassini</taxon>
        <taxon>Parnassius</taxon>
        <taxon>Driopa</taxon>
    </lineage>
</organism>
<protein>
    <recommendedName>
        <fullName evidence="9">Zinc finger BED domain-containing protein 4</fullName>
    </recommendedName>
</protein>
<evidence type="ECO:0000313" key="8">
    <source>
        <dbReference type="Proteomes" id="UP001314205"/>
    </source>
</evidence>
<dbReference type="GO" id="GO:0008270">
    <property type="term" value="F:zinc ion binding"/>
    <property type="evidence" value="ECO:0007669"/>
    <property type="project" value="UniProtKB-KW"/>
</dbReference>
<dbReference type="InterPro" id="IPR052035">
    <property type="entry name" value="ZnF_BED_domain_contain"/>
</dbReference>
<evidence type="ECO:0000256" key="2">
    <source>
        <dbReference type="ARBA" id="ARBA00022723"/>
    </source>
</evidence>
<dbReference type="PANTHER" id="PTHR46481:SF10">
    <property type="entry name" value="ZINC FINGER BED DOMAIN-CONTAINING PROTEIN 39"/>
    <property type="match status" value="1"/>
</dbReference>
<reference evidence="7 8" key="1">
    <citation type="submission" date="2023-11" db="EMBL/GenBank/DDBJ databases">
        <authorList>
            <person name="Hedman E."/>
            <person name="Englund M."/>
            <person name="Stromberg M."/>
            <person name="Nyberg Akerstrom W."/>
            <person name="Nylinder S."/>
            <person name="Jareborg N."/>
            <person name="Kallberg Y."/>
            <person name="Kronander E."/>
        </authorList>
    </citation>
    <scope>NUCLEOTIDE SEQUENCE [LARGE SCALE GENOMIC DNA]</scope>
</reference>
<feature type="region of interest" description="Disordered" evidence="6">
    <location>
        <begin position="1"/>
        <end position="35"/>
    </location>
</feature>
<evidence type="ECO:0000256" key="1">
    <source>
        <dbReference type="ARBA" id="ARBA00004123"/>
    </source>
</evidence>
<evidence type="ECO:0000256" key="6">
    <source>
        <dbReference type="SAM" id="MobiDB-lite"/>
    </source>
</evidence>
<dbReference type="InterPro" id="IPR012337">
    <property type="entry name" value="RNaseH-like_sf"/>
</dbReference>
<keyword evidence="8" id="KW-1185">Reference proteome</keyword>
<dbReference type="SUPFAM" id="SSF140996">
    <property type="entry name" value="Hermes dimerisation domain"/>
    <property type="match status" value="1"/>
</dbReference>
<evidence type="ECO:0000313" key="7">
    <source>
        <dbReference type="EMBL" id="CAK1584862.1"/>
    </source>
</evidence>
<sequence length="362" mass="41236">MSNHWKLKHKEQLPATTSTSESASEHSSDTLPITSSVKSQQSIEQAFITNWDITDPQSKEIHNAIAEMFATDNQPISILENKGFNRLLHLLKPKYKLPGRKYMSEVVIPAIYERVKKLIKDEISKAKAVRLLTSDIWTCLNNMLNFLSFTAHWLDKDFVLQHRTLQMKHFTESHSGYHIRSVLEDLSATGDITSLIHVIMKDNGPNILKAINESLFVGKGCIHMLQLAIKASLQVANVNDALTSARSIVTHFNHSSTAQEKLKNIQKELNLAEHQPVQDVTTRWNSTYYMLERIVEQKRAISLYISDNSSTVNIRNCTERQRLILKECLILLKPFEDITKITSSTFSSISEVIPHSNTLIKF</sequence>
<name>A0AAV1KRV0_9NEOP</name>
<comment type="caution">
    <text evidence="7">The sequence shown here is derived from an EMBL/GenBank/DDBJ whole genome shotgun (WGS) entry which is preliminary data.</text>
</comment>
<keyword evidence="2" id="KW-0479">Metal-binding</keyword>
<proteinExistence type="predicted"/>
<keyword evidence="5" id="KW-0539">Nucleus</keyword>
<dbReference type="GO" id="GO:0005634">
    <property type="term" value="C:nucleus"/>
    <property type="evidence" value="ECO:0007669"/>
    <property type="project" value="UniProtKB-SubCell"/>
</dbReference>
<dbReference type="AlphaFoldDB" id="A0AAV1KRV0"/>
<keyword evidence="3" id="KW-0863">Zinc-finger</keyword>
<evidence type="ECO:0000256" key="3">
    <source>
        <dbReference type="ARBA" id="ARBA00022771"/>
    </source>
</evidence>
<accession>A0AAV1KRV0</accession>
<dbReference type="EMBL" id="CAVLGL010000068">
    <property type="protein sequence ID" value="CAK1584862.1"/>
    <property type="molecule type" value="Genomic_DNA"/>
</dbReference>
<evidence type="ECO:0008006" key="9">
    <source>
        <dbReference type="Google" id="ProtNLM"/>
    </source>
</evidence>
<gene>
    <name evidence="7" type="ORF">PARMNEM_LOCUS6033</name>
</gene>
<dbReference type="SUPFAM" id="SSF53098">
    <property type="entry name" value="Ribonuclease H-like"/>
    <property type="match status" value="1"/>
</dbReference>
<evidence type="ECO:0000256" key="5">
    <source>
        <dbReference type="ARBA" id="ARBA00023242"/>
    </source>
</evidence>
<dbReference type="Proteomes" id="UP001314205">
    <property type="component" value="Unassembled WGS sequence"/>
</dbReference>
<evidence type="ECO:0000256" key="4">
    <source>
        <dbReference type="ARBA" id="ARBA00022833"/>
    </source>
</evidence>
<comment type="subcellular location">
    <subcellularLocation>
        <location evidence="1">Nucleus</location>
    </subcellularLocation>
</comment>
<keyword evidence="4" id="KW-0862">Zinc</keyword>
<dbReference type="PANTHER" id="PTHR46481">
    <property type="entry name" value="ZINC FINGER BED DOMAIN-CONTAINING PROTEIN 4"/>
    <property type="match status" value="1"/>
</dbReference>